<gene>
    <name evidence="4" type="ORF">METZ01_LOCUS407268</name>
</gene>
<name>A0A382W6X4_9ZZZZ</name>
<dbReference type="EMBL" id="UINC01157433">
    <property type="protein sequence ID" value="SVD54414.1"/>
    <property type="molecule type" value="Genomic_DNA"/>
</dbReference>
<dbReference type="InterPro" id="IPR051020">
    <property type="entry name" value="ALDH-related_metabolic_enz"/>
</dbReference>
<evidence type="ECO:0000313" key="4">
    <source>
        <dbReference type="EMBL" id="SVD54414.1"/>
    </source>
</evidence>
<evidence type="ECO:0000256" key="1">
    <source>
        <dbReference type="ARBA" id="ARBA00009986"/>
    </source>
</evidence>
<dbReference type="PANTHER" id="PTHR42991">
    <property type="entry name" value="ALDEHYDE DEHYDROGENASE"/>
    <property type="match status" value="1"/>
</dbReference>
<feature type="domain" description="Aldehyde dehydrogenase" evidence="3">
    <location>
        <begin position="2"/>
        <end position="134"/>
    </location>
</feature>
<dbReference type="InterPro" id="IPR016161">
    <property type="entry name" value="Ald_DH/histidinol_DH"/>
</dbReference>
<dbReference type="Pfam" id="PF00171">
    <property type="entry name" value="Aldedh"/>
    <property type="match status" value="1"/>
</dbReference>
<evidence type="ECO:0000259" key="3">
    <source>
        <dbReference type="Pfam" id="PF00171"/>
    </source>
</evidence>
<keyword evidence="2" id="KW-0560">Oxidoreductase</keyword>
<dbReference type="AlphaFoldDB" id="A0A382W6X4"/>
<evidence type="ECO:0000256" key="2">
    <source>
        <dbReference type="ARBA" id="ARBA00023002"/>
    </source>
</evidence>
<organism evidence="4">
    <name type="scientific">marine metagenome</name>
    <dbReference type="NCBI Taxonomy" id="408172"/>
    <lineage>
        <taxon>unclassified sequences</taxon>
        <taxon>metagenomes</taxon>
        <taxon>ecological metagenomes</taxon>
    </lineage>
</organism>
<comment type="similarity">
    <text evidence="1">Belongs to the aldehyde dehydrogenase family.</text>
</comment>
<dbReference type="Gene3D" id="3.40.309.10">
    <property type="entry name" value="Aldehyde Dehydrogenase, Chain A, domain 2"/>
    <property type="match status" value="1"/>
</dbReference>
<dbReference type="PANTHER" id="PTHR42991:SF1">
    <property type="entry name" value="ALDEHYDE DEHYDROGENASE"/>
    <property type="match status" value="1"/>
</dbReference>
<dbReference type="GO" id="GO:0008911">
    <property type="term" value="F:lactaldehyde dehydrogenase (NAD+) activity"/>
    <property type="evidence" value="ECO:0007669"/>
    <property type="project" value="TreeGrafter"/>
</dbReference>
<feature type="non-terminal residue" evidence="4">
    <location>
        <position position="1"/>
    </location>
</feature>
<dbReference type="SUPFAM" id="SSF53720">
    <property type="entry name" value="ALDH-like"/>
    <property type="match status" value="1"/>
</dbReference>
<reference evidence="4" key="1">
    <citation type="submission" date="2018-05" db="EMBL/GenBank/DDBJ databases">
        <authorList>
            <person name="Lanie J.A."/>
            <person name="Ng W.-L."/>
            <person name="Kazmierczak K.M."/>
            <person name="Andrzejewski T.M."/>
            <person name="Davidsen T.M."/>
            <person name="Wayne K.J."/>
            <person name="Tettelin H."/>
            <person name="Glass J.I."/>
            <person name="Rusch D."/>
            <person name="Podicherti R."/>
            <person name="Tsui H.-C.T."/>
            <person name="Winkler M.E."/>
        </authorList>
    </citation>
    <scope>NUCLEOTIDE SEQUENCE</scope>
</reference>
<proteinExistence type="inferred from homology"/>
<dbReference type="InterPro" id="IPR016163">
    <property type="entry name" value="Ald_DH_C"/>
</dbReference>
<sequence length="139" mass="14558">RVEKAVVSGARVLAGGNRNGAQLEPTVIADVPRDAEMVVQESFGPLAPIISVRDLDDAIAFANGTAFGLSCGVVTNNMDAMLACVKGIRTGTVNINAVPGYRIESSPFGGVKDSGLGIKEGVIESMKYMTNVKTFSLPW</sequence>
<accession>A0A382W6X4</accession>
<dbReference type="InterPro" id="IPR015590">
    <property type="entry name" value="Aldehyde_DH_dom"/>
</dbReference>
<protein>
    <recommendedName>
        <fullName evidence="3">Aldehyde dehydrogenase domain-containing protein</fullName>
    </recommendedName>
</protein>